<name>A0A9E8SED5_9FLAO</name>
<reference evidence="1" key="1">
    <citation type="submission" date="2022-11" db="EMBL/GenBank/DDBJ databases">
        <title>Lacinutrix neustonica HL-RS19T sp. nov., isolated from the surface microlayer sample of brackish Lake Shihwa.</title>
        <authorList>
            <person name="Choi J.Y."/>
            <person name="Hwang C.Y."/>
        </authorList>
    </citation>
    <scope>NUCLEOTIDE SEQUENCE</scope>
    <source>
        <strain evidence="1">HL-RS19</strain>
    </source>
</reference>
<evidence type="ECO:0000313" key="2">
    <source>
        <dbReference type="Proteomes" id="UP001164705"/>
    </source>
</evidence>
<proteinExistence type="predicted"/>
<accession>A0A9E8SED5</accession>
<dbReference type="AlphaFoldDB" id="A0A9E8SED5"/>
<dbReference type="KEGG" id="lnu:N7U66_08010"/>
<keyword evidence="2" id="KW-1185">Reference proteome</keyword>
<dbReference type="RefSeq" id="WP_267678021.1">
    <property type="nucleotide sequence ID" value="NZ_CP113088.1"/>
</dbReference>
<protein>
    <submittedName>
        <fullName evidence="1">Uncharacterized protein</fullName>
    </submittedName>
</protein>
<gene>
    <name evidence="1" type="ORF">N7U66_08010</name>
</gene>
<sequence>MRQDKGAIVNTETITLPSLDGVTITADVYKIDIDPLHYFYATKRAIAEQNIRLRHHN</sequence>
<organism evidence="1 2">
    <name type="scientific">Lacinutrix neustonica</name>
    <dbReference type="NCBI Taxonomy" id="2980107"/>
    <lineage>
        <taxon>Bacteria</taxon>
        <taxon>Pseudomonadati</taxon>
        <taxon>Bacteroidota</taxon>
        <taxon>Flavobacteriia</taxon>
        <taxon>Flavobacteriales</taxon>
        <taxon>Flavobacteriaceae</taxon>
        <taxon>Lacinutrix</taxon>
    </lineage>
</organism>
<dbReference type="EMBL" id="CP113088">
    <property type="protein sequence ID" value="WAC03438.1"/>
    <property type="molecule type" value="Genomic_DNA"/>
</dbReference>
<dbReference type="Proteomes" id="UP001164705">
    <property type="component" value="Chromosome"/>
</dbReference>
<evidence type="ECO:0000313" key="1">
    <source>
        <dbReference type="EMBL" id="WAC03438.1"/>
    </source>
</evidence>